<comment type="caution">
    <text evidence="3">The sequence shown here is derived from an EMBL/GenBank/DDBJ whole genome shotgun (WGS) entry which is preliminary data.</text>
</comment>
<evidence type="ECO:0000256" key="1">
    <source>
        <dbReference type="SAM" id="MobiDB-lite"/>
    </source>
</evidence>
<organism evidence="3 4">
    <name type="scientific">Phyllosticta capitalensis</name>
    <dbReference type="NCBI Taxonomy" id="121624"/>
    <lineage>
        <taxon>Eukaryota</taxon>
        <taxon>Fungi</taxon>
        <taxon>Dikarya</taxon>
        <taxon>Ascomycota</taxon>
        <taxon>Pezizomycotina</taxon>
        <taxon>Dothideomycetes</taxon>
        <taxon>Dothideomycetes incertae sedis</taxon>
        <taxon>Botryosphaeriales</taxon>
        <taxon>Phyllostictaceae</taxon>
        <taxon>Phyllosticta</taxon>
    </lineage>
</organism>
<feature type="signal peptide" evidence="2">
    <location>
        <begin position="1"/>
        <end position="21"/>
    </location>
</feature>
<evidence type="ECO:0000313" key="3">
    <source>
        <dbReference type="EMBL" id="KAK8233762.1"/>
    </source>
</evidence>
<dbReference type="Proteomes" id="UP001492380">
    <property type="component" value="Unassembled WGS sequence"/>
</dbReference>
<evidence type="ECO:0000256" key="2">
    <source>
        <dbReference type="SAM" id="SignalP"/>
    </source>
</evidence>
<protein>
    <recommendedName>
        <fullName evidence="5">Secreted protein</fullName>
    </recommendedName>
</protein>
<gene>
    <name evidence="3" type="ORF">HDK90DRAFT_487570</name>
</gene>
<proteinExistence type="predicted"/>
<dbReference type="EMBL" id="JBBWRZ010000006">
    <property type="protein sequence ID" value="KAK8233762.1"/>
    <property type="molecule type" value="Genomic_DNA"/>
</dbReference>
<feature type="region of interest" description="Disordered" evidence="1">
    <location>
        <begin position="82"/>
        <end position="104"/>
    </location>
</feature>
<accession>A0ABR1YMM9</accession>
<evidence type="ECO:0008006" key="5">
    <source>
        <dbReference type="Google" id="ProtNLM"/>
    </source>
</evidence>
<evidence type="ECO:0000313" key="4">
    <source>
        <dbReference type="Proteomes" id="UP001492380"/>
    </source>
</evidence>
<reference evidence="3 4" key="1">
    <citation type="submission" date="2024-04" db="EMBL/GenBank/DDBJ databases">
        <title>Phyllosticta paracitricarpa is synonymous to the EU quarantine fungus P. citricarpa based on phylogenomic analyses.</title>
        <authorList>
            <consortium name="Lawrence Berkeley National Laboratory"/>
            <person name="Van Ingen-Buijs V.A."/>
            <person name="Van Westerhoven A.C."/>
            <person name="Haridas S."/>
            <person name="Skiadas P."/>
            <person name="Martin F."/>
            <person name="Groenewald J.Z."/>
            <person name="Crous P.W."/>
            <person name="Seidl M.F."/>
        </authorList>
    </citation>
    <scope>NUCLEOTIDE SEQUENCE [LARGE SCALE GENOMIC DNA]</scope>
    <source>
        <strain evidence="3 4">CBS 123374</strain>
    </source>
</reference>
<feature type="compositionally biased region" description="Basic and acidic residues" evidence="1">
    <location>
        <begin position="92"/>
        <end position="104"/>
    </location>
</feature>
<sequence length="104" mass="12213">MVLRQPMTKLALLLAKQVATASYPCDPCLLAHLTRLCPYGCFRQPQAPDGLTCTIRSRWKNANDNNEHQRYGNSSKVWKENMEATHQWNTRRNNDELQRTRQRR</sequence>
<feature type="chain" id="PRO_5045130171" description="Secreted protein" evidence="2">
    <location>
        <begin position="22"/>
        <end position="104"/>
    </location>
</feature>
<keyword evidence="4" id="KW-1185">Reference proteome</keyword>
<keyword evidence="2" id="KW-0732">Signal</keyword>
<name>A0ABR1YMM9_9PEZI</name>